<name>A0A846Y3U7_9NOCA</name>
<evidence type="ECO:0000313" key="2">
    <source>
        <dbReference type="Proteomes" id="UP000565711"/>
    </source>
</evidence>
<comment type="caution">
    <text evidence="1">The sequence shown here is derived from an EMBL/GenBank/DDBJ whole genome shotgun (WGS) entry which is preliminary data.</text>
</comment>
<accession>A0A846Y3U7</accession>
<dbReference type="AlphaFoldDB" id="A0A846Y3U7"/>
<keyword evidence="2" id="KW-1185">Reference proteome</keyword>
<gene>
    <name evidence="1" type="ORF">HGA08_19315</name>
</gene>
<evidence type="ECO:0000313" key="1">
    <source>
        <dbReference type="EMBL" id="NKY52361.1"/>
    </source>
</evidence>
<dbReference type="EMBL" id="JAAXOP010000011">
    <property type="protein sequence ID" value="NKY52361.1"/>
    <property type="molecule type" value="Genomic_DNA"/>
</dbReference>
<dbReference type="Proteomes" id="UP000565711">
    <property type="component" value="Unassembled WGS sequence"/>
</dbReference>
<reference evidence="1 2" key="1">
    <citation type="submission" date="2020-04" db="EMBL/GenBank/DDBJ databases">
        <title>MicrobeNet Type strains.</title>
        <authorList>
            <person name="Nicholson A.C."/>
        </authorList>
    </citation>
    <scope>NUCLEOTIDE SEQUENCE [LARGE SCALE GENOMIC DNA]</scope>
    <source>
        <strain evidence="1 2">JCM 12354</strain>
    </source>
</reference>
<sequence length="102" mass="11269">MPELPPRRAVTLLHRDHDPAIYEALIVSHRLEVVYTVRTDVAAVLAALIAVQHALEHLAEVVVIPHLGELEDDTPWWVITEAAVLITGSRQYPVGYAASEVC</sequence>
<organism evidence="1 2">
    <name type="scientific">Nocardia vermiculata</name>
    <dbReference type="NCBI Taxonomy" id="257274"/>
    <lineage>
        <taxon>Bacteria</taxon>
        <taxon>Bacillati</taxon>
        <taxon>Actinomycetota</taxon>
        <taxon>Actinomycetes</taxon>
        <taxon>Mycobacteriales</taxon>
        <taxon>Nocardiaceae</taxon>
        <taxon>Nocardia</taxon>
    </lineage>
</organism>
<protein>
    <submittedName>
        <fullName evidence="1">Uncharacterized protein</fullName>
    </submittedName>
</protein>
<dbReference type="RefSeq" id="WP_067872854.1">
    <property type="nucleotide sequence ID" value="NZ_JAAXOP010000011.1"/>
</dbReference>
<proteinExistence type="predicted"/>